<dbReference type="EMBL" id="UOFT01000055">
    <property type="protein sequence ID" value="VAW97130.1"/>
    <property type="molecule type" value="Genomic_DNA"/>
</dbReference>
<evidence type="ECO:0008006" key="2">
    <source>
        <dbReference type="Google" id="ProtNLM"/>
    </source>
</evidence>
<sequence>MTLENLFRIKQLKKELFDKNEFSGLVRAATDRLVDSQVKSLSFASRFDLAYSAAHGLALAALRVTGYRSGKRYLVFQCLIHSTDLSKTQIRIFSRCHEKRNLAEYEGHFENDEQLLSELIVNTKLLLVFIEKIEV</sequence>
<gene>
    <name evidence="1" type="ORF">MNBD_GAMMA23-1275</name>
</gene>
<protein>
    <recommendedName>
        <fullName evidence="2">HEPN domain-containing protein</fullName>
    </recommendedName>
</protein>
<accession>A0A3B1A6F0</accession>
<reference evidence="1" key="1">
    <citation type="submission" date="2018-06" db="EMBL/GenBank/DDBJ databases">
        <authorList>
            <person name="Zhirakovskaya E."/>
        </authorList>
    </citation>
    <scope>NUCLEOTIDE SEQUENCE</scope>
</reference>
<organism evidence="1">
    <name type="scientific">hydrothermal vent metagenome</name>
    <dbReference type="NCBI Taxonomy" id="652676"/>
    <lineage>
        <taxon>unclassified sequences</taxon>
        <taxon>metagenomes</taxon>
        <taxon>ecological metagenomes</taxon>
    </lineage>
</organism>
<evidence type="ECO:0000313" key="1">
    <source>
        <dbReference type="EMBL" id="VAW97130.1"/>
    </source>
</evidence>
<proteinExistence type="predicted"/>
<name>A0A3B1A6F0_9ZZZZ</name>
<dbReference type="AlphaFoldDB" id="A0A3B1A6F0"/>